<protein>
    <submittedName>
        <fullName evidence="1">Vacuolar morphogenesis protein 6</fullName>
    </submittedName>
</protein>
<sequence>MHLRSALLLDKLPVKVESLAFHRQTLYVGTATGVLLVYRISAVRKDSEAVVSYVDEFGEGYAIELTRSVKGFSKKAIEELEVVPELGLLLAMTDGQVNAYELSTLQFQAFLVPQSLTSGSRGNVRFSVFTGIAQLASDSQADGQTTPTLVTRVCIACKKQLAMLLWVDSEFVANKTQEYTAPDRVKSLEFLNADQVWLGFSSKDYWILDLNSGQFKEAVPSNNLGPGPQSPSATEKGFPDPSQPGAKGSAVSGVTSMFSGLAYSSSQYVSNYNPLGNMRQAAPRPLLLRISNTEMIVVKGEVGLFAGADGFTTRRTAIHFPVEPLFIAHSFPYLLIVSAKQVEVRNLDSQATVMTYPIDTPVSPVALTRGKSPFLATPNQVWRLVPTHFADQINTLISAKLFEEALTLFEQNKDRVSEVKTCSAEQIRELYALDLFQQAQFERALTMALDLHLPPTQMIGLYPSQISGFSPPTKDTSPDSAQWPQARLQDATQALIKYLTQTRTQLVAKLQNKPAGDVSAQVLEATLVDTTLVRCYLLINHAMIGPLLRVQNYVDIQVADMLLTQNFKYQELVDFYYAKGLHRKALQLLRTLGQADSTDKHTISFLGVKPTVQYMMRLGGDHFDLISEFSAWCLANDASNTMPLFIEDHITSHTLSAQGILHLLDRSSPRLAIEYLYHILPANYVGRPADADYPPHVGSDHPELHNQLAFLHIKILEKLVAQVHESYASSLELDVLALKLELLVWHPSNDDLWKEVYGDNLPSEHAFPGVMAEFTSTLRSLTNFLLADPALYKPEKLLGRLPTAMFFKPRAMVLSRLHRHDQALKLLVYRLDDVHGAEDYCHRFNSKDVFKTLLKVYLAPDSSRLSSSDDPLPSKSENMRLDPALQLLDRHGARIDAVQALDFLPEDVKMLSLGGFFTQNLRHLVASAHEARVQLSLLQAESVRLSCKLADLKADPITLDSTTLCPVCLKKIGTSAFAIFPDRQVVHYSCQTSAT</sequence>
<organism evidence="1 2">
    <name type="scientific">Entomophthora muscae</name>
    <dbReference type="NCBI Taxonomy" id="34485"/>
    <lineage>
        <taxon>Eukaryota</taxon>
        <taxon>Fungi</taxon>
        <taxon>Fungi incertae sedis</taxon>
        <taxon>Zoopagomycota</taxon>
        <taxon>Entomophthoromycotina</taxon>
        <taxon>Entomophthoromycetes</taxon>
        <taxon>Entomophthorales</taxon>
        <taxon>Entomophthoraceae</taxon>
        <taxon>Entomophthora</taxon>
    </lineage>
</organism>
<dbReference type="Proteomes" id="UP001165960">
    <property type="component" value="Unassembled WGS sequence"/>
</dbReference>
<proteinExistence type="predicted"/>
<accession>A0ACC2U7F8</accession>
<dbReference type="EMBL" id="QTSX02001424">
    <property type="protein sequence ID" value="KAJ9082739.1"/>
    <property type="molecule type" value="Genomic_DNA"/>
</dbReference>
<name>A0ACC2U7F8_9FUNG</name>
<reference evidence="1" key="1">
    <citation type="submission" date="2022-04" db="EMBL/GenBank/DDBJ databases">
        <title>Genome of the entomopathogenic fungus Entomophthora muscae.</title>
        <authorList>
            <person name="Elya C."/>
            <person name="Lovett B.R."/>
            <person name="Lee E."/>
            <person name="Macias A.M."/>
            <person name="Hajek A.E."/>
            <person name="De Bivort B.L."/>
            <person name="Kasson M.T."/>
            <person name="De Fine Licht H.H."/>
            <person name="Stajich J.E."/>
        </authorList>
    </citation>
    <scope>NUCLEOTIDE SEQUENCE</scope>
    <source>
        <strain evidence="1">Berkeley</strain>
    </source>
</reference>
<comment type="caution">
    <text evidence="1">The sequence shown here is derived from an EMBL/GenBank/DDBJ whole genome shotgun (WGS) entry which is preliminary data.</text>
</comment>
<keyword evidence="2" id="KW-1185">Reference proteome</keyword>
<evidence type="ECO:0000313" key="1">
    <source>
        <dbReference type="EMBL" id="KAJ9082739.1"/>
    </source>
</evidence>
<evidence type="ECO:0000313" key="2">
    <source>
        <dbReference type="Proteomes" id="UP001165960"/>
    </source>
</evidence>
<gene>
    <name evidence="1" type="primary">VAM6_1</name>
    <name evidence="1" type="ORF">DSO57_1001806</name>
</gene>